<dbReference type="AlphaFoldDB" id="A0AAV6XHB3"/>
<organism evidence="2 3">
    <name type="scientific">Buddleja alternifolia</name>
    <dbReference type="NCBI Taxonomy" id="168488"/>
    <lineage>
        <taxon>Eukaryota</taxon>
        <taxon>Viridiplantae</taxon>
        <taxon>Streptophyta</taxon>
        <taxon>Embryophyta</taxon>
        <taxon>Tracheophyta</taxon>
        <taxon>Spermatophyta</taxon>
        <taxon>Magnoliopsida</taxon>
        <taxon>eudicotyledons</taxon>
        <taxon>Gunneridae</taxon>
        <taxon>Pentapetalae</taxon>
        <taxon>asterids</taxon>
        <taxon>lamiids</taxon>
        <taxon>Lamiales</taxon>
        <taxon>Scrophulariaceae</taxon>
        <taxon>Buddlejeae</taxon>
        <taxon>Buddleja</taxon>
    </lineage>
</organism>
<dbReference type="Proteomes" id="UP000826271">
    <property type="component" value="Unassembled WGS sequence"/>
</dbReference>
<dbReference type="PANTHER" id="PTHR48238:SF1">
    <property type="entry name" value="(RAPE) HYPOTHETICAL PROTEIN"/>
    <property type="match status" value="1"/>
</dbReference>
<evidence type="ECO:0000256" key="1">
    <source>
        <dbReference type="SAM" id="MobiDB-lite"/>
    </source>
</evidence>
<evidence type="ECO:0000313" key="3">
    <source>
        <dbReference type="Proteomes" id="UP000826271"/>
    </source>
</evidence>
<dbReference type="PANTHER" id="PTHR48238">
    <property type="entry name" value="BNACNNG09570D PROTEIN"/>
    <property type="match status" value="1"/>
</dbReference>
<keyword evidence="3" id="KW-1185">Reference proteome</keyword>
<name>A0AAV6XHB3_9LAMI</name>
<accession>A0AAV6XHB3</accession>
<feature type="region of interest" description="Disordered" evidence="1">
    <location>
        <begin position="94"/>
        <end position="126"/>
    </location>
</feature>
<sequence length="126" mass="14066">MERPPSKIIKHHSLSIYESTLLKLKQGSHCNPSTNPEDSARMYEHCSMETEEAMTSDADCSSTDCSSFKSTDSSKEQECRNISILYLFSKYKASQQNEQRTNEKEVVMTVESDSSSSCSVSPTSSC</sequence>
<comment type="caution">
    <text evidence="2">The sequence shown here is derived from an EMBL/GenBank/DDBJ whole genome shotgun (WGS) entry which is preliminary data.</text>
</comment>
<gene>
    <name evidence="2" type="ORF">BUALT_Bualt07G0085800</name>
</gene>
<proteinExistence type="predicted"/>
<evidence type="ECO:0000313" key="2">
    <source>
        <dbReference type="EMBL" id="KAG8379412.1"/>
    </source>
</evidence>
<feature type="compositionally biased region" description="Low complexity" evidence="1">
    <location>
        <begin position="112"/>
        <end position="126"/>
    </location>
</feature>
<protein>
    <submittedName>
        <fullName evidence="2">Uncharacterized protein</fullName>
    </submittedName>
</protein>
<dbReference type="EMBL" id="WHWC01000007">
    <property type="protein sequence ID" value="KAG8379412.1"/>
    <property type="molecule type" value="Genomic_DNA"/>
</dbReference>
<reference evidence="2" key="1">
    <citation type="submission" date="2019-10" db="EMBL/GenBank/DDBJ databases">
        <authorList>
            <person name="Zhang R."/>
            <person name="Pan Y."/>
            <person name="Wang J."/>
            <person name="Ma R."/>
            <person name="Yu S."/>
        </authorList>
    </citation>
    <scope>NUCLEOTIDE SEQUENCE</scope>
    <source>
        <strain evidence="2">LA-IB0</strain>
        <tissue evidence="2">Leaf</tissue>
    </source>
</reference>